<feature type="domain" description="Glycosyl transferase family 1" evidence="3">
    <location>
        <begin position="205"/>
        <end position="375"/>
    </location>
</feature>
<protein>
    <submittedName>
        <fullName evidence="5">Capsular biosynthesis protein</fullName>
    </submittedName>
</protein>
<dbReference type="GeneID" id="13301386"/>
<dbReference type="GeneID" id="41712597"/>
<gene>
    <name evidence="5" type="ORF">PFDSM3638_03960</name>
</gene>
<reference evidence="5 6" key="1">
    <citation type="submission" date="2017-08" db="EMBL/GenBank/DDBJ databases">
        <title>Resequencing and Reannotation of the genome of Pyrococcus furiosus type strain DSM3638.</title>
        <authorList>
            <person name="Reichelt R.M."/>
            <person name="Bunk B."/>
        </authorList>
    </citation>
    <scope>NUCLEOTIDE SEQUENCE [LARGE SCALE GENOMIC DNA]</scope>
    <source>
        <strain evidence="5 6">DSM 3638</strain>
    </source>
</reference>
<dbReference type="Gene3D" id="3.40.50.2000">
    <property type="entry name" value="Glycogen Phosphorylase B"/>
    <property type="match status" value="2"/>
</dbReference>
<keyword evidence="2" id="KW-0472">Membrane</keyword>
<proteinExistence type="predicted"/>
<dbReference type="RefSeq" id="WP_011011925.1">
    <property type="nucleotide sequence ID" value="NC_003413.1"/>
</dbReference>
<dbReference type="PANTHER" id="PTHR46401:SF2">
    <property type="entry name" value="GLYCOSYLTRANSFERASE WBBK-RELATED"/>
    <property type="match status" value="1"/>
</dbReference>
<dbReference type="SUPFAM" id="SSF53756">
    <property type="entry name" value="UDP-Glycosyltransferase/glycogen phosphorylase"/>
    <property type="match status" value="1"/>
</dbReference>
<feature type="domain" description="Glycosyltransferase subfamily 4-like N-terminal" evidence="4">
    <location>
        <begin position="28"/>
        <end position="193"/>
    </location>
</feature>
<dbReference type="OrthoDB" id="132546at2157"/>
<keyword evidence="1" id="KW-0808">Transferase</keyword>
<sequence length="400" mass="46057">MKLEIEPYKTSKIVLMLLANNFYIDPRVRQEAESLIKAGFTVHVFCWDREGEAEDTNIDNKLIVRTMKILTSKEFNKLKYAVAAILLQILGFFYGIKLIRKYRKIIVHANDFNTLLAAYLLKMFFRKRVRVVYDCHELTPNVYKDWYGTLVGKVAEKLEKLLIKCADVVLTVSEPVASYLRTITNAPVYVFYNYPSEKYIPMIDKMEAREILGLPKDKLIIAFVGHIRPDTAVKELVEATEILKKKNLQNKVRFVIVGGGPSKDEIWNFVKEKNLEDIVSLVPMVPREKAILYLCAADISYVVFIEGINTRIGMPWKLFESLACGTKVIVSNKTYMANFLKSIDYPSIIINKISPKEIAEALEKELENRGNRDSKKRAKFLWESQEGEFLKIYENLGGLL</sequence>
<dbReference type="EMBL" id="CP023154">
    <property type="protein sequence ID" value="QEK78473.1"/>
    <property type="molecule type" value="Genomic_DNA"/>
</dbReference>
<evidence type="ECO:0000259" key="4">
    <source>
        <dbReference type="Pfam" id="PF13439"/>
    </source>
</evidence>
<dbReference type="GO" id="GO:0016757">
    <property type="term" value="F:glycosyltransferase activity"/>
    <property type="evidence" value="ECO:0007669"/>
    <property type="project" value="InterPro"/>
</dbReference>
<evidence type="ECO:0000256" key="2">
    <source>
        <dbReference type="SAM" id="Phobius"/>
    </source>
</evidence>
<evidence type="ECO:0000313" key="6">
    <source>
        <dbReference type="Proteomes" id="UP000324354"/>
    </source>
</evidence>
<keyword evidence="2" id="KW-1133">Transmembrane helix</keyword>
<dbReference type="AlphaFoldDB" id="A0A5C0XNK8"/>
<dbReference type="InterPro" id="IPR028098">
    <property type="entry name" value="Glyco_trans_4-like_N"/>
</dbReference>
<dbReference type="PANTHER" id="PTHR46401">
    <property type="entry name" value="GLYCOSYLTRANSFERASE WBBK-RELATED"/>
    <property type="match status" value="1"/>
</dbReference>
<dbReference type="Pfam" id="PF00534">
    <property type="entry name" value="Glycos_transf_1"/>
    <property type="match status" value="1"/>
</dbReference>
<organism evidence="5 6">
    <name type="scientific">Pyrococcus furiosus (strain ATCC 43587 / DSM 3638 / JCM 8422 / Vc1)</name>
    <dbReference type="NCBI Taxonomy" id="186497"/>
    <lineage>
        <taxon>Archaea</taxon>
        <taxon>Methanobacteriati</taxon>
        <taxon>Methanobacteriota</taxon>
        <taxon>Thermococci</taxon>
        <taxon>Thermococcales</taxon>
        <taxon>Thermococcaceae</taxon>
        <taxon>Pyrococcus</taxon>
    </lineage>
</organism>
<dbReference type="InterPro" id="IPR001296">
    <property type="entry name" value="Glyco_trans_1"/>
</dbReference>
<name>A0A5C0XNK8_PYRFU</name>
<evidence type="ECO:0000256" key="1">
    <source>
        <dbReference type="ARBA" id="ARBA00022679"/>
    </source>
</evidence>
<keyword evidence="2" id="KW-0812">Transmembrane</keyword>
<dbReference type="Pfam" id="PF13439">
    <property type="entry name" value="Glyco_transf_4"/>
    <property type="match status" value="1"/>
</dbReference>
<evidence type="ECO:0000259" key="3">
    <source>
        <dbReference type="Pfam" id="PF00534"/>
    </source>
</evidence>
<dbReference type="Proteomes" id="UP000324354">
    <property type="component" value="Chromosome"/>
</dbReference>
<feature type="transmembrane region" description="Helical" evidence="2">
    <location>
        <begin position="78"/>
        <end position="96"/>
    </location>
</feature>
<evidence type="ECO:0000313" key="5">
    <source>
        <dbReference type="EMBL" id="QEK78473.1"/>
    </source>
</evidence>
<accession>A0A5C0XNK8</accession>